<reference evidence="1 2" key="1">
    <citation type="submission" date="2020-08" db="EMBL/GenBank/DDBJ databases">
        <title>Genomic Encyclopedia of Type Strains, Phase III (KMG-III): the genomes of soil and plant-associated and newly described type strains.</title>
        <authorList>
            <person name="Whitman W."/>
        </authorList>
    </citation>
    <scope>NUCLEOTIDE SEQUENCE [LARGE SCALE GENOMIC DNA]</scope>
    <source>
        <strain evidence="1 2">CECT 8640</strain>
    </source>
</reference>
<dbReference type="RefSeq" id="WP_184691631.1">
    <property type="nucleotide sequence ID" value="NZ_JACHJN010000005.1"/>
</dbReference>
<proteinExistence type="predicted"/>
<sequence>MNRARAALVDEYWGLLRARGIEHLVRPEVSAEEDALILASVKEQAERSAAEYGEENLLLREMARWQGRESPGRRREDRHAGTSERIEEAVREMGLGSPGPVYVGEYPHHSFNAQALAVKNGTLLLINTGLHYLLVEVALALNTRIVVVDRADDGGFTVPKTSEAVERRQREADENLANSLAAYILYADPRRGGKQQVDGTHRGVLSFLYADAAEKFAIAHEYGHFFAGHLTGRRPSGDEWLRKSHAQEFEADEIGMLLALKTQQADESVAALSFRKHIAVVGAFLFFAVDHLLNRVRDEVSEVSGDKIVADHPPSDARAAALRRTLTELEGPDVFQLVDAAIPILSEQEDHVIDSLRRLLRERRA</sequence>
<organism evidence="1 2">
    <name type="scientific">Saccharothrix tamanrassetensis</name>
    <dbReference type="NCBI Taxonomy" id="1051531"/>
    <lineage>
        <taxon>Bacteria</taxon>
        <taxon>Bacillati</taxon>
        <taxon>Actinomycetota</taxon>
        <taxon>Actinomycetes</taxon>
        <taxon>Pseudonocardiales</taxon>
        <taxon>Pseudonocardiaceae</taxon>
        <taxon>Saccharothrix</taxon>
    </lineage>
</organism>
<accession>A0A841CII9</accession>
<keyword evidence="2" id="KW-1185">Reference proteome</keyword>
<gene>
    <name evidence="1" type="ORF">FHS29_003433</name>
</gene>
<protein>
    <submittedName>
        <fullName evidence="1">Uncharacterized protein</fullName>
    </submittedName>
</protein>
<evidence type="ECO:0000313" key="2">
    <source>
        <dbReference type="Proteomes" id="UP000547510"/>
    </source>
</evidence>
<dbReference type="AlphaFoldDB" id="A0A841CII9"/>
<evidence type="ECO:0000313" key="1">
    <source>
        <dbReference type="EMBL" id="MBB5956840.1"/>
    </source>
</evidence>
<comment type="caution">
    <text evidence="1">The sequence shown here is derived from an EMBL/GenBank/DDBJ whole genome shotgun (WGS) entry which is preliminary data.</text>
</comment>
<dbReference type="Proteomes" id="UP000547510">
    <property type="component" value="Unassembled WGS sequence"/>
</dbReference>
<name>A0A841CII9_9PSEU</name>
<dbReference type="EMBL" id="JACHJN010000005">
    <property type="protein sequence ID" value="MBB5956840.1"/>
    <property type="molecule type" value="Genomic_DNA"/>
</dbReference>